<dbReference type="InterPro" id="IPR016634">
    <property type="entry name" value="CapW-like"/>
</dbReference>
<evidence type="ECO:0000313" key="4">
    <source>
        <dbReference type="EMBL" id="SNX49867.1"/>
    </source>
</evidence>
<feature type="domain" description="WYL" evidence="1">
    <location>
        <begin position="137"/>
        <end position="203"/>
    </location>
</feature>
<evidence type="ECO:0000313" key="5">
    <source>
        <dbReference type="Proteomes" id="UP000219336"/>
    </source>
</evidence>
<proteinExistence type="predicted"/>
<dbReference type="InterPro" id="IPR051534">
    <property type="entry name" value="CBASS_pafABC_assoc_protein"/>
</dbReference>
<accession>A0A240EME3</accession>
<dbReference type="AlphaFoldDB" id="A0A240EME3"/>
<dbReference type="PANTHER" id="PTHR34580:SF3">
    <property type="entry name" value="PROTEIN PAFB"/>
    <property type="match status" value="1"/>
</dbReference>
<dbReference type="Pfam" id="PF13280">
    <property type="entry name" value="WYL"/>
    <property type="match status" value="1"/>
</dbReference>
<dbReference type="PROSITE" id="PS52050">
    <property type="entry name" value="WYL"/>
    <property type="match status" value="1"/>
</dbReference>
<name>A0A240EME3_9VIBR</name>
<evidence type="ECO:0000259" key="2">
    <source>
        <dbReference type="Pfam" id="PF26107"/>
    </source>
</evidence>
<dbReference type="InterPro" id="IPR026881">
    <property type="entry name" value="WYL_dom"/>
</dbReference>
<feature type="domain" description="DNA-binding transcriptional repressor CapW C-terminal dimerisation" evidence="2">
    <location>
        <begin position="225"/>
        <end position="292"/>
    </location>
</feature>
<dbReference type="RefSeq" id="WP_244181250.1">
    <property type="nucleotide sequence ID" value="NZ_JBHSII010000011.1"/>
</dbReference>
<organism evidence="4 5">
    <name type="scientific">Vibrio thalassae</name>
    <dbReference type="NCBI Taxonomy" id="1243014"/>
    <lineage>
        <taxon>Bacteria</taxon>
        <taxon>Pseudomonadati</taxon>
        <taxon>Pseudomonadota</taxon>
        <taxon>Gammaproteobacteria</taxon>
        <taxon>Vibrionales</taxon>
        <taxon>Vibrionaceae</taxon>
        <taxon>Vibrio</taxon>
    </lineage>
</organism>
<dbReference type="Proteomes" id="UP000219336">
    <property type="component" value="Unassembled WGS sequence"/>
</dbReference>
<keyword evidence="5" id="KW-1185">Reference proteome</keyword>
<sequence>MQVCGIESFYQHAIFIIMTHESIDKLNHAQKERLAFIDFCLEYYGVVARADLVQQFQTGLASCSRDLTLYRELAPDNAELVHQTKQYMRTDTFVPLFAHDAEQALNQLMQGHGASLQGDKSQVCFDAVRLTQPKQSIVAVLMRAIHKNQAIQCHYHSLSSGAGNRTIVPHAIINNGHRWHVRAFDRKTNSFRDFVCSRFTKIESSATPPKTGEFASYDNAWNTVLDLEIGVHPQIKHPKAIELDYEMTQGKLNIEVRSALVGYLLTQWNVDCSKEGSLNASQYQLHLKNTDVLSGLESTDLLPGFNQ</sequence>
<dbReference type="PIRSF" id="PIRSF015558">
    <property type="entry name" value="Txn_reg_DeoR_prd"/>
    <property type="match status" value="1"/>
</dbReference>
<protein>
    <submittedName>
        <fullName evidence="4">Uncharacterized protein</fullName>
    </submittedName>
</protein>
<dbReference type="Pfam" id="PF26109">
    <property type="entry name" value="WHD_BrxR"/>
    <property type="match status" value="1"/>
</dbReference>
<dbReference type="InterPro" id="IPR059020">
    <property type="entry name" value="CapW_CTD"/>
</dbReference>
<gene>
    <name evidence="4" type="ORF">VTH8203_03515</name>
</gene>
<dbReference type="PANTHER" id="PTHR34580">
    <property type="match status" value="1"/>
</dbReference>
<evidence type="ECO:0000259" key="1">
    <source>
        <dbReference type="Pfam" id="PF13280"/>
    </source>
</evidence>
<reference evidence="5" key="1">
    <citation type="submission" date="2016-06" db="EMBL/GenBank/DDBJ databases">
        <authorList>
            <person name="Rodrigo-Torres L."/>
            <person name="Arahal R.D."/>
            <person name="Lucena T."/>
        </authorList>
    </citation>
    <scope>NUCLEOTIDE SEQUENCE [LARGE SCALE GENOMIC DNA]</scope>
    <source>
        <strain evidence="5">CECT8203</strain>
    </source>
</reference>
<feature type="domain" description="DNA-binding transcriptional repressor CapW winged helix-turn-helix" evidence="3">
    <location>
        <begin position="31"/>
        <end position="108"/>
    </location>
</feature>
<dbReference type="EMBL" id="OANU01000078">
    <property type="protein sequence ID" value="SNX49867.1"/>
    <property type="molecule type" value="Genomic_DNA"/>
</dbReference>
<dbReference type="InterPro" id="IPR059019">
    <property type="entry name" value="WHD_CapW"/>
</dbReference>
<dbReference type="Pfam" id="PF26107">
    <property type="entry name" value="BrxR_CTD"/>
    <property type="match status" value="1"/>
</dbReference>
<evidence type="ECO:0000259" key="3">
    <source>
        <dbReference type="Pfam" id="PF26109"/>
    </source>
</evidence>